<dbReference type="SUPFAM" id="SSF55729">
    <property type="entry name" value="Acyl-CoA N-acyltransferases (Nat)"/>
    <property type="match status" value="1"/>
</dbReference>
<dbReference type="PANTHER" id="PTHR43792">
    <property type="entry name" value="GNAT FAMILY, PUTATIVE (AFU_ORTHOLOGUE AFUA_3G00765)-RELATED-RELATED"/>
    <property type="match status" value="1"/>
</dbReference>
<dbReference type="InterPro" id="IPR016181">
    <property type="entry name" value="Acyl_CoA_acyltransferase"/>
</dbReference>
<dbReference type="Pfam" id="PF13302">
    <property type="entry name" value="Acetyltransf_3"/>
    <property type="match status" value="1"/>
</dbReference>
<reference evidence="3" key="1">
    <citation type="submission" date="2016-10" db="EMBL/GenBank/DDBJ databases">
        <authorList>
            <person name="Varghese N."/>
            <person name="Submissions S."/>
        </authorList>
    </citation>
    <scope>NUCLEOTIDE SEQUENCE [LARGE SCALE GENOMIC DNA]</scope>
    <source>
        <strain evidence="3">CL127</strain>
    </source>
</reference>
<dbReference type="AlphaFoldDB" id="A0A1I6GFY9"/>
<dbReference type="Proteomes" id="UP000198877">
    <property type="component" value="Unassembled WGS sequence"/>
</dbReference>
<protein>
    <submittedName>
        <fullName evidence="2">Protein N-acetyltransferase, RimJ/RimL family</fullName>
    </submittedName>
</protein>
<dbReference type="Gene3D" id="3.40.630.30">
    <property type="match status" value="1"/>
</dbReference>
<gene>
    <name evidence="2" type="ORF">SAMN04488591_1151</name>
</gene>
<dbReference type="EMBL" id="FOYR01000001">
    <property type="protein sequence ID" value="SFR41114.1"/>
    <property type="molecule type" value="Genomic_DNA"/>
</dbReference>
<evidence type="ECO:0000259" key="1">
    <source>
        <dbReference type="PROSITE" id="PS51186"/>
    </source>
</evidence>
<dbReference type="RefSeq" id="WP_091735946.1">
    <property type="nucleotide sequence ID" value="NZ_CBFSJS010000084.1"/>
</dbReference>
<feature type="domain" description="N-acetyltransferase" evidence="1">
    <location>
        <begin position="9"/>
        <end position="166"/>
    </location>
</feature>
<name>A0A1I6GFY9_9MICO</name>
<organism evidence="2 3">
    <name type="scientific">Microbacterium azadirachtae</name>
    <dbReference type="NCBI Taxonomy" id="582680"/>
    <lineage>
        <taxon>Bacteria</taxon>
        <taxon>Bacillati</taxon>
        <taxon>Actinomycetota</taxon>
        <taxon>Actinomycetes</taxon>
        <taxon>Micrococcales</taxon>
        <taxon>Microbacteriaceae</taxon>
        <taxon>Microbacterium</taxon>
    </lineage>
</organism>
<evidence type="ECO:0000313" key="2">
    <source>
        <dbReference type="EMBL" id="SFR41114.1"/>
    </source>
</evidence>
<dbReference type="PROSITE" id="PS51186">
    <property type="entry name" value="GNAT"/>
    <property type="match status" value="1"/>
</dbReference>
<keyword evidence="2" id="KW-0808">Transferase</keyword>
<sequence>MIPGPSRRLRFREMSAVDLDGMAAMLGDPEVMRFYPAPKTREQAAQWIAWNQRNYAEHGYGLWIVETLAGEFVGDCGLTWQEVAGVRMLEVGYHVRKGAQGLGYGSEAATRCRDFARDDLLAAELVAIVHPDNVASRRVAEKLGMTRTDDDEGQGSPRAVFRMSLR</sequence>
<dbReference type="PANTHER" id="PTHR43792:SF1">
    <property type="entry name" value="N-ACETYLTRANSFERASE DOMAIN-CONTAINING PROTEIN"/>
    <property type="match status" value="1"/>
</dbReference>
<proteinExistence type="predicted"/>
<dbReference type="GO" id="GO:0016747">
    <property type="term" value="F:acyltransferase activity, transferring groups other than amino-acyl groups"/>
    <property type="evidence" value="ECO:0007669"/>
    <property type="project" value="InterPro"/>
</dbReference>
<dbReference type="InterPro" id="IPR051531">
    <property type="entry name" value="N-acetyltransferase"/>
</dbReference>
<evidence type="ECO:0000313" key="3">
    <source>
        <dbReference type="Proteomes" id="UP000198877"/>
    </source>
</evidence>
<accession>A0A1I6GFY9</accession>
<dbReference type="InterPro" id="IPR000182">
    <property type="entry name" value="GNAT_dom"/>
</dbReference>